<dbReference type="EMBL" id="NCKW01000060">
    <property type="protein sequence ID" value="POM81536.1"/>
    <property type="molecule type" value="Genomic_DNA"/>
</dbReference>
<dbReference type="Proteomes" id="UP000237271">
    <property type="component" value="Unassembled WGS sequence"/>
</dbReference>
<evidence type="ECO:0000313" key="1">
    <source>
        <dbReference type="EMBL" id="POM81536.1"/>
    </source>
</evidence>
<sequence length="608" mass="67401">MYYQIAIFNRMEMDIAVDSLAVGMSPRQVAWHLAALTRRTTGAGGAAPVFPLLKVEDIRELARLTVSTSMQLTGQLLSRSWTFGLVLREVTMAPKAPHAAFLDVRVVVFANGKLRDVHIVALPLFERHKALTLAQAIESVLDAVFPLWRIRVLGLTHNGHIIVLSTSPSVHRTAEVLALLETSIQTSTRALPNRELHKTWGACCQVSLALSIFYESLLGGGFLSALRALIAYIRREPALMREMGPPPSVSTKDNAGIDNLDATVDLHMDPEWLNMGIDTQWITDKRVRLRKHLEQQLLSSTPSIYSGTTTLVNDVWWVVFFVVHWVATRANKAFEKLRSPRVSRLKQIQVIAAMSTELIATFTIQRGERAESWEIPLISRQNKFSVLKSNVHEFIDDQGIFVSNVAAKLEPAALDAVLENLAISLVDLAESLTDLNDILPESGESARLLPPVLPHELAQLNGREFTALLRRYCGQLNAFYSDEELDTLEQEHQALCRAATRETELKTSLAKCNGESPFTESWELTKSKFPLLQGFAGGLASAYAGRDVGCKKSLISFSIDACRETDIEDDGMGLSVIDFGLETTLHAWQFDALSRLSEACESTEARAT</sequence>
<comment type="caution">
    <text evidence="1">The sequence shown here is derived from an EMBL/GenBank/DDBJ whole genome shotgun (WGS) entry which is preliminary data.</text>
</comment>
<dbReference type="PANTHER" id="PTHR37067">
    <property type="entry name" value="PX DOMAIN-CONTAINING PROTEIN"/>
    <property type="match status" value="1"/>
</dbReference>
<reference evidence="1 2" key="1">
    <citation type="journal article" date="2017" name="Genome Biol. Evol.">
        <title>Phytophthora megakarya and P. palmivora, closely related causal agents of cacao black pod rot, underwent increases in genome sizes and gene numbers by different mechanisms.</title>
        <authorList>
            <person name="Ali S.S."/>
            <person name="Shao J."/>
            <person name="Lary D.J."/>
            <person name="Kronmiller B."/>
            <person name="Shen D."/>
            <person name="Strem M.D."/>
            <person name="Amoako-Attah I."/>
            <person name="Akrofi A.Y."/>
            <person name="Begoude B.A."/>
            <person name="Ten Hoopen G.M."/>
            <person name="Coulibaly K."/>
            <person name="Kebe B.I."/>
            <person name="Melnick R.L."/>
            <person name="Guiltinan M.J."/>
            <person name="Tyler B.M."/>
            <person name="Meinhardt L.W."/>
            <person name="Bailey B.A."/>
        </authorList>
    </citation>
    <scope>NUCLEOTIDE SEQUENCE [LARGE SCALE GENOMIC DNA]</scope>
    <source>
        <strain evidence="2">sbr112.9</strain>
    </source>
</reference>
<evidence type="ECO:0000313" key="2">
    <source>
        <dbReference type="Proteomes" id="UP000237271"/>
    </source>
</evidence>
<keyword evidence="2" id="KW-1185">Reference proteome</keyword>
<gene>
    <name evidence="1" type="ORF">PHPALM_477</name>
</gene>
<protein>
    <submittedName>
        <fullName evidence="1">Uncharacterized protein</fullName>
    </submittedName>
</protein>
<dbReference type="AlphaFoldDB" id="A0A2P4YUT7"/>
<organism evidence="1 2">
    <name type="scientific">Phytophthora palmivora</name>
    <dbReference type="NCBI Taxonomy" id="4796"/>
    <lineage>
        <taxon>Eukaryota</taxon>
        <taxon>Sar</taxon>
        <taxon>Stramenopiles</taxon>
        <taxon>Oomycota</taxon>
        <taxon>Peronosporomycetes</taxon>
        <taxon>Peronosporales</taxon>
        <taxon>Peronosporaceae</taxon>
        <taxon>Phytophthora</taxon>
    </lineage>
</organism>
<proteinExistence type="predicted"/>
<accession>A0A2P4YUT7</accession>
<dbReference type="OrthoDB" id="104509at2759"/>
<dbReference type="PANTHER" id="PTHR37067:SF3">
    <property type="entry name" value="PX DOMAIN-CONTAINING PROTEIN"/>
    <property type="match status" value="1"/>
</dbReference>
<name>A0A2P4YUT7_9STRA</name>